<keyword evidence="1" id="KW-0175">Coiled coil</keyword>
<evidence type="ECO:0000313" key="3">
    <source>
        <dbReference type="Proteomes" id="UP001626550"/>
    </source>
</evidence>
<sequence length="678" mass="75565">MTCSLLPLQELKENTKQVLGKMKEICESLEEEIMELQQVATVSEAKNNSIAFLSEMRADLRYTHGQALNECIKQLMTCCILGQNSFDQTHTKEQIFRLCNKLVKVCDNLKESTRDLKHLPDWYEQNHLMALQSMLERNPVLGQKFALQLNQLKDCVIRLLAFLESTQVTNPILKSLLDFEKMIDSNAGNNAPQIIQDLINASFGESSLLKDSSKPPLLGLSMNQAMERSKTILTSCKASNDTFSQLDQNPTMIDPLMQNAVNLSVSLRSNAQPLLHCQAIGALIASMKSCASAADHVATISKYSVNTLIEEYPTCALNEEHCALLQEALNRIQHVLERSDVHCDETQQDMLNVEKQNCLLAAAQSLLENFGNLLDSTEIIANSINTDFGLEFTLKQAIDDGIESVNSLMANIDQAKLILYSQQLPQDITVEVMDGNRDQLSMSVQDTIQSNEDQLIYNYILPEDQSIDFTCYSLSKSLQEFMHEYQLSRDGDMVASGETGSRIPALVLDILSVVNPSKSLSNDELFARTQKYVNDFLWKICNINSLVTGLKALAHMPVQQGSSEETNLLQLCSAGQSQLAFCDTLLANGKEFLTRSRDLLSWAIHGPYGLKDQGFLGACDSAELLCHSARALSYSVPPQQSLDLLAEGYSKELNLPNQSVPNAQRLKNLYDQLLQVRV</sequence>
<accession>A0ABD2Q3B8</accession>
<evidence type="ECO:0000256" key="1">
    <source>
        <dbReference type="SAM" id="Coils"/>
    </source>
</evidence>
<keyword evidence="3" id="KW-1185">Reference proteome</keyword>
<comment type="caution">
    <text evidence="2">The sequence shown here is derived from an EMBL/GenBank/DDBJ whole genome shotgun (WGS) entry which is preliminary data.</text>
</comment>
<evidence type="ECO:0000313" key="2">
    <source>
        <dbReference type="EMBL" id="KAL3314049.1"/>
    </source>
</evidence>
<protein>
    <submittedName>
        <fullName evidence="2">Uncharacterized protein</fullName>
    </submittedName>
</protein>
<proteinExistence type="predicted"/>
<gene>
    <name evidence="2" type="ORF">Ciccas_007340</name>
</gene>
<name>A0ABD2Q3B8_9PLAT</name>
<dbReference type="AlphaFoldDB" id="A0ABD2Q3B8"/>
<dbReference type="Proteomes" id="UP001626550">
    <property type="component" value="Unassembled WGS sequence"/>
</dbReference>
<feature type="coiled-coil region" evidence="1">
    <location>
        <begin position="12"/>
        <end position="46"/>
    </location>
</feature>
<organism evidence="2 3">
    <name type="scientific">Cichlidogyrus casuarinus</name>
    <dbReference type="NCBI Taxonomy" id="1844966"/>
    <lineage>
        <taxon>Eukaryota</taxon>
        <taxon>Metazoa</taxon>
        <taxon>Spiralia</taxon>
        <taxon>Lophotrochozoa</taxon>
        <taxon>Platyhelminthes</taxon>
        <taxon>Monogenea</taxon>
        <taxon>Monopisthocotylea</taxon>
        <taxon>Dactylogyridea</taxon>
        <taxon>Ancyrocephalidae</taxon>
        <taxon>Cichlidogyrus</taxon>
    </lineage>
</organism>
<dbReference type="EMBL" id="JBJKFK010001114">
    <property type="protein sequence ID" value="KAL3314049.1"/>
    <property type="molecule type" value="Genomic_DNA"/>
</dbReference>
<reference evidence="2 3" key="1">
    <citation type="submission" date="2024-11" db="EMBL/GenBank/DDBJ databases">
        <title>Adaptive evolution of stress response genes in parasites aligns with host niche diversity.</title>
        <authorList>
            <person name="Hahn C."/>
            <person name="Resl P."/>
        </authorList>
    </citation>
    <scope>NUCLEOTIDE SEQUENCE [LARGE SCALE GENOMIC DNA]</scope>
    <source>
        <strain evidence="2">EGGRZ-B1_66</strain>
        <tissue evidence="2">Body</tissue>
    </source>
</reference>